<sequence>MSNSNNDIIDKMVEGNSSNLTLGKRIQEEASGESDVPHLQCHCSSQNSTIGTDFSNNPDTSLEIVKVFTVPLLIQRKPSPSNDLSFSLHSTPPGEWGGIDPATVITVEDFRNQSRSRTRIIGHDEVLDHFIVSCPGGIGGDDFHTSGRADDPGFSPHNREDHPASKWVAEEQSAIEEVVKQATIKEVIDQVAGEPPILPGVGIELTKRVDGHVVGDGAGREVNEGEIHP</sequence>
<gene>
    <name evidence="2" type="ORF">Ddye_021122</name>
</gene>
<keyword evidence="3" id="KW-1185">Reference proteome</keyword>
<dbReference type="EMBL" id="JANJYI010000006">
    <property type="protein sequence ID" value="KAK2645927.1"/>
    <property type="molecule type" value="Genomic_DNA"/>
</dbReference>
<organism evidence="2 3">
    <name type="scientific">Dipteronia dyeriana</name>
    <dbReference type="NCBI Taxonomy" id="168575"/>
    <lineage>
        <taxon>Eukaryota</taxon>
        <taxon>Viridiplantae</taxon>
        <taxon>Streptophyta</taxon>
        <taxon>Embryophyta</taxon>
        <taxon>Tracheophyta</taxon>
        <taxon>Spermatophyta</taxon>
        <taxon>Magnoliopsida</taxon>
        <taxon>eudicotyledons</taxon>
        <taxon>Gunneridae</taxon>
        <taxon>Pentapetalae</taxon>
        <taxon>rosids</taxon>
        <taxon>malvids</taxon>
        <taxon>Sapindales</taxon>
        <taxon>Sapindaceae</taxon>
        <taxon>Hippocastanoideae</taxon>
        <taxon>Acereae</taxon>
        <taxon>Dipteronia</taxon>
    </lineage>
</organism>
<proteinExistence type="predicted"/>
<name>A0AAD9U1M6_9ROSI</name>
<dbReference type="Proteomes" id="UP001280121">
    <property type="component" value="Unassembled WGS sequence"/>
</dbReference>
<evidence type="ECO:0000313" key="2">
    <source>
        <dbReference type="EMBL" id="KAK2645927.1"/>
    </source>
</evidence>
<protein>
    <submittedName>
        <fullName evidence="2">Uncharacterized protein</fullName>
    </submittedName>
</protein>
<dbReference type="AlphaFoldDB" id="A0AAD9U1M6"/>
<reference evidence="2" key="1">
    <citation type="journal article" date="2023" name="Plant J.">
        <title>Genome sequences and population genomics provide insights into the demographic history, inbreeding, and mutation load of two 'living fossil' tree species of Dipteronia.</title>
        <authorList>
            <person name="Feng Y."/>
            <person name="Comes H.P."/>
            <person name="Chen J."/>
            <person name="Zhu S."/>
            <person name="Lu R."/>
            <person name="Zhang X."/>
            <person name="Li P."/>
            <person name="Qiu J."/>
            <person name="Olsen K.M."/>
            <person name="Qiu Y."/>
        </authorList>
    </citation>
    <scope>NUCLEOTIDE SEQUENCE</scope>
    <source>
        <strain evidence="2">KIB01</strain>
    </source>
</reference>
<feature type="region of interest" description="Disordered" evidence="1">
    <location>
        <begin position="142"/>
        <end position="163"/>
    </location>
</feature>
<comment type="caution">
    <text evidence="2">The sequence shown here is derived from an EMBL/GenBank/DDBJ whole genome shotgun (WGS) entry which is preliminary data.</text>
</comment>
<evidence type="ECO:0000313" key="3">
    <source>
        <dbReference type="Proteomes" id="UP001280121"/>
    </source>
</evidence>
<accession>A0AAD9U1M6</accession>
<evidence type="ECO:0000256" key="1">
    <source>
        <dbReference type="SAM" id="MobiDB-lite"/>
    </source>
</evidence>